<dbReference type="PROSITE" id="PS00194">
    <property type="entry name" value="THIOREDOXIN_1"/>
    <property type="match status" value="1"/>
</dbReference>
<reference evidence="6 7" key="1">
    <citation type="submission" date="2020-11" db="EMBL/GenBank/DDBJ databases">
        <title>Pseudonocardia abyssalis sp. nov. and Pseudonocardia oceani sp. nov., description and phylogenomic analysis of two novel actinomycetes isolated from the deep Southern Ocean.</title>
        <authorList>
            <person name="Parra J."/>
        </authorList>
    </citation>
    <scope>NUCLEOTIDE SEQUENCE [LARGE SCALE GENOMIC DNA]</scope>
    <source>
        <strain evidence="7">KRD185</strain>
    </source>
</reference>
<name>A0ABS6U5U4_9PSEU</name>
<gene>
    <name evidence="6" type="ORF">I4I82_07775</name>
</gene>
<evidence type="ECO:0000256" key="3">
    <source>
        <dbReference type="ARBA" id="ARBA00023284"/>
    </source>
</evidence>
<organism evidence="6 7">
    <name type="scientific">Pseudonocardia oceani</name>
    <dbReference type="NCBI Taxonomy" id="2792013"/>
    <lineage>
        <taxon>Bacteria</taxon>
        <taxon>Bacillati</taxon>
        <taxon>Actinomycetota</taxon>
        <taxon>Actinomycetes</taxon>
        <taxon>Pseudonocardiales</taxon>
        <taxon>Pseudonocardiaceae</taxon>
        <taxon>Pseudonocardia</taxon>
    </lineage>
</organism>
<dbReference type="PANTHER" id="PTHR45663">
    <property type="entry name" value="GEO12009P1"/>
    <property type="match status" value="1"/>
</dbReference>
<evidence type="ECO:0000256" key="4">
    <source>
        <dbReference type="SAM" id="MobiDB-lite"/>
    </source>
</evidence>
<evidence type="ECO:0000256" key="2">
    <source>
        <dbReference type="ARBA" id="ARBA00023157"/>
    </source>
</evidence>
<keyword evidence="2" id="KW-1015">Disulfide bond</keyword>
<accession>A0ABS6U5U4</accession>
<dbReference type="EMBL" id="JADQDF010000001">
    <property type="protein sequence ID" value="MBW0127580.1"/>
    <property type="molecule type" value="Genomic_DNA"/>
</dbReference>
<protein>
    <submittedName>
        <fullName evidence="6">Tetratricopeptide repeat protein</fullName>
    </submittedName>
</protein>
<comment type="similarity">
    <text evidence="1">Belongs to the thioredoxin family.</text>
</comment>
<sequence length="313" mass="32268">MSGAVDLSALKARSDAANRPAPAGPPPGGAPSGGAPSGAPPAGFVVDVSEATFQADVLERSMEIPVVVDLWAEWCGPCKQLSPVLERLAAAGNGSWILAKVDVDANPRIAQAFGAQSIPMVVAVVGGQPVDAFNGAQPEPQVRQWIAALLDALRERMPAIAAAEAAAGGAPEPEEEPEDPRFTAAEDALEQGDYAAAEAAYQDILNVEPANEQAAAALAQVRFLARAEAVDPDAVTKADAAPDDVDAQLAAADAEIAGDGVEAAFARLVATAGRVFGDDRDRVREHLVGLFELFPADDARVTAARRALARVLF</sequence>
<evidence type="ECO:0000256" key="1">
    <source>
        <dbReference type="ARBA" id="ARBA00008987"/>
    </source>
</evidence>
<dbReference type="InterPro" id="IPR013766">
    <property type="entry name" value="Thioredoxin_domain"/>
</dbReference>
<dbReference type="InterPro" id="IPR017937">
    <property type="entry name" value="Thioredoxin_CS"/>
</dbReference>
<keyword evidence="3" id="KW-0676">Redox-active center</keyword>
<dbReference type="PROSITE" id="PS51352">
    <property type="entry name" value="THIOREDOXIN_2"/>
    <property type="match status" value="1"/>
</dbReference>
<proteinExistence type="inferred from homology"/>
<dbReference type="PANTHER" id="PTHR45663:SF11">
    <property type="entry name" value="GEO12009P1"/>
    <property type="match status" value="1"/>
</dbReference>
<dbReference type="Proteomes" id="UP000694300">
    <property type="component" value="Unassembled WGS sequence"/>
</dbReference>
<dbReference type="Pfam" id="PF14561">
    <property type="entry name" value="TPR_20"/>
    <property type="match status" value="1"/>
</dbReference>
<keyword evidence="7" id="KW-1185">Reference proteome</keyword>
<evidence type="ECO:0000259" key="5">
    <source>
        <dbReference type="PROSITE" id="PS51352"/>
    </source>
</evidence>
<dbReference type="CDD" id="cd02956">
    <property type="entry name" value="ybbN"/>
    <property type="match status" value="1"/>
</dbReference>
<dbReference type="Pfam" id="PF00085">
    <property type="entry name" value="Thioredoxin"/>
    <property type="match status" value="1"/>
</dbReference>
<comment type="caution">
    <text evidence="6">The sequence shown here is derived from an EMBL/GenBank/DDBJ whole genome shotgun (WGS) entry which is preliminary data.</text>
</comment>
<feature type="region of interest" description="Disordered" evidence="4">
    <location>
        <begin position="1"/>
        <end position="41"/>
    </location>
</feature>
<feature type="domain" description="Thioredoxin" evidence="5">
    <location>
        <begin position="35"/>
        <end position="151"/>
    </location>
</feature>
<evidence type="ECO:0000313" key="7">
    <source>
        <dbReference type="Proteomes" id="UP000694300"/>
    </source>
</evidence>
<evidence type="ECO:0000313" key="6">
    <source>
        <dbReference type="EMBL" id="MBW0127580.1"/>
    </source>
</evidence>
<dbReference type="RefSeq" id="WP_218592966.1">
    <property type="nucleotide sequence ID" value="NZ_JADQDF010000001.1"/>
</dbReference>